<reference evidence="2 3" key="1">
    <citation type="submission" date="2022-07" db="EMBL/GenBank/DDBJ databases">
        <title>Two temperate virus in Haloterrigena jeotgali A29.</title>
        <authorList>
            <person name="Deng X."/>
        </authorList>
    </citation>
    <scope>NUCLEOTIDE SEQUENCE [LARGE SCALE GENOMIC DNA]</scope>
    <source>
        <strain evidence="2 3">A29</strain>
    </source>
</reference>
<keyword evidence="1" id="KW-0812">Transmembrane</keyword>
<keyword evidence="1" id="KW-1133">Transmembrane helix</keyword>
<accession>A0AAF0PG09</accession>
<sequence>MDASDLVQVLLLWYVVRIALDMTHLSGTMGAVSDVVGLALFFFLPLYIAKGVVEVIGDASNV</sequence>
<keyword evidence="1" id="KW-0472">Membrane</keyword>
<dbReference type="RefSeq" id="WP_136396885.1">
    <property type="nucleotide sequence ID" value="NZ_CP101873.1"/>
</dbReference>
<keyword evidence="3" id="KW-1185">Reference proteome</keyword>
<dbReference type="GeneID" id="39862009"/>
<dbReference type="Proteomes" id="UP001224926">
    <property type="component" value="Chromosome"/>
</dbReference>
<dbReference type="EMBL" id="CP101873">
    <property type="protein sequence ID" value="WMT10001.1"/>
    <property type="molecule type" value="Genomic_DNA"/>
</dbReference>
<dbReference type="AlphaFoldDB" id="A0AAF0PG09"/>
<evidence type="ECO:0000313" key="3">
    <source>
        <dbReference type="Proteomes" id="UP001224926"/>
    </source>
</evidence>
<name>A0AAF0PG09_9EURY</name>
<organism evidence="2 3">
    <name type="scientific">Natrinema thermotolerans</name>
    <dbReference type="NCBI Taxonomy" id="121872"/>
    <lineage>
        <taxon>Archaea</taxon>
        <taxon>Methanobacteriati</taxon>
        <taxon>Methanobacteriota</taxon>
        <taxon>Stenosarchaea group</taxon>
        <taxon>Halobacteria</taxon>
        <taxon>Halobacteriales</taxon>
        <taxon>Natrialbaceae</taxon>
        <taxon>Natrinema</taxon>
    </lineage>
</organism>
<proteinExistence type="predicted"/>
<evidence type="ECO:0000256" key="1">
    <source>
        <dbReference type="SAM" id="Phobius"/>
    </source>
</evidence>
<protein>
    <submittedName>
        <fullName evidence="2">Uncharacterized protein</fullName>
    </submittedName>
</protein>
<feature type="transmembrane region" description="Helical" evidence="1">
    <location>
        <begin position="35"/>
        <end position="53"/>
    </location>
</feature>
<evidence type="ECO:0000313" key="2">
    <source>
        <dbReference type="EMBL" id="WMT10001.1"/>
    </source>
</evidence>
<gene>
    <name evidence="2" type="ORF">NP511_10315</name>
</gene>